<keyword evidence="3" id="KW-1185">Reference proteome</keyword>
<dbReference type="InterPro" id="IPR040201">
    <property type="entry name" value="Mrg3-like"/>
</dbReference>
<keyword evidence="1" id="KW-0472">Membrane</keyword>
<accession>A0AAD5WTV6</accession>
<sequence length="554" mass="61313">MFRPASQPGLRAPSSTAQSVMLRASCHSQLRFSGLSPSCVVVRPRPIHIQRSLQLLEANIGNPPPSTSRVETKTPTPRSGFLAACRLSMRSVNGRYRQMIRSLSMLLALSAALAGCWVTWSVGQYAYLRYHARYPQPLAGTLRKALLYSKWRPDPKMAAKYWALALQQCEEMRLDPWSDEVLGIRLKACSWLESIGEYPTLVQNLARLRDETGGWIESFDQGVKEGNITADGVRLREAIKGDEGKVDVWNEQNTTAGQTENLWVRRDRLLGKMLAISVKLADVYASPDVSEDDKALGELEFTVETALRETQKQIAEGKKIPKLPDMTPDQLGSVFERMAEIFMKKGKFDMAMPLLLQALPLSTEPCATSTVMANISATFLQYPPYDPEDSIIKGLLKSQTPPPTTSNPDPKPPAVDKALRVAARNWSSNALKLATETLAKGGLADEDAEKCTLCSMMATLNLGVIEERMGNSDKAAQRYSTVIHEKGAGGAMVLAGHYYQEAGEAMRRARDGLVRLGRRNTGYVPTEEEVLSSKNGWSWKDLSEILLPQKPRNS</sequence>
<feature type="transmembrane region" description="Helical" evidence="1">
    <location>
        <begin position="99"/>
        <end position="120"/>
    </location>
</feature>
<dbReference type="GO" id="GO:0051787">
    <property type="term" value="F:misfolded protein binding"/>
    <property type="evidence" value="ECO:0007669"/>
    <property type="project" value="TreeGrafter"/>
</dbReference>
<dbReference type="PANTHER" id="PTHR28142">
    <property type="entry name" value="MITOCHONDRIAL INNER MEMBRANE I-AAA PROTEASE SUPERCOMPLEX SUBUNIT MGR3-RELATED"/>
    <property type="match status" value="1"/>
</dbReference>
<dbReference type="GO" id="GO:0031942">
    <property type="term" value="C:i-AAA complex"/>
    <property type="evidence" value="ECO:0007669"/>
    <property type="project" value="TreeGrafter"/>
</dbReference>
<dbReference type="GO" id="GO:0006515">
    <property type="term" value="P:protein quality control for misfolded or incompletely synthesized proteins"/>
    <property type="evidence" value="ECO:0007669"/>
    <property type="project" value="TreeGrafter"/>
</dbReference>
<evidence type="ECO:0000256" key="1">
    <source>
        <dbReference type="SAM" id="Phobius"/>
    </source>
</evidence>
<keyword evidence="1" id="KW-0812">Transmembrane</keyword>
<organism evidence="2 3">
    <name type="scientific">Zalerion maritima</name>
    <dbReference type="NCBI Taxonomy" id="339359"/>
    <lineage>
        <taxon>Eukaryota</taxon>
        <taxon>Fungi</taxon>
        <taxon>Dikarya</taxon>
        <taxon>Ascomycota</taxon>
        <taxon>Pezizomycotina</taxon>
        <taxon>Sordariomycetes</taxon>
        <taxon>Lulworthiomycetidae</taxon>
        <taxon>Lulworthiales</taxon>
        <taxon>Lulworthiaceae</taxon>
        <taxon>Zalerion</taxon>
    </lineage>
</organism>
<name>A0AAD5WTV6_9PEZI</name>
<dbReference type="EMBL" id="JAKWBI020000105">
    <property type="protein sequence ID" value="KAJ2902699.1"/>
    <property type="molecule type" value="Genomic_DNA"/>
</dbReference>
<protein>
    <submittedName>
        <fullName evidence="2">TPR repeat-containing protein P27G11.02</fullName>
    </submittedName>
</protein>
<gene>
    <name evidence="2" type="ORF">MKZ38_000209</name>
</gene>
<evidence type="ECO:0000313" key="2">
    <source>
        <dbReference type="EMBL" id="KAJ2902699.1"/>
    </source>
</evidence>
<dbReference type="AlphaFoldDB" id="A0AAD5WTV6"/>
<dbReference type="Proteomes" id="UP001201980">
    <property type="component" value="Unassembled WGS sequence"/>
</dbReference>
<comment type="caution">
    <text evidence="2">The sequence shown here is derived from an EMBL/GenBank/DDBJ whole genome shotgun (WGS) entry which is preliminary data.</text>
</comment>
<evidence type="ECO:0000313" key="3">
    <source>
        <dbReference type="Proteomes" id="UP001201980"/>
    </source>
</evidence>
<reference evidence="2" key="1">
    <citation type="submission" date="2022-07" db="EMBL/GenBank/DDBJ databases">
        <title>Draft genome sequence of Zalerion maritima ATCC 34329, a (micro)plastics degrading marine fungus.</title>
        <authorList>
            <person name="Paco A."/>
            <person name="Goncalves M.F.M."/>
            <person name="Rocha-Santos T.A.P."/>
            <person name="Alves A."/>
        </authorList>
    </citation>
    <scope>NUCLEOTIDE SEQUENCE</scope>
    <source>
        <strain evidence="2">ATCC 34329</strain>
    </source>
</reference>
<dbReference type="PANTHER" id="PTHR28142:SF1">
    <property type="entry name" value="MITOCHONDRIAL INNER MEMBRANE I-AAA PROTEASE SUPERCOMPLEX SUBUNIT MGR3-RELATED"/>
    <property type="match status" value="1"/>
</dbReference>
<keyword evidence="1" id="KW-1133">Transmembrane helix</keyword>
<proteinExistence type="predicted"/>